<dbReference type="Proteomes" id="UP000823910">
    <property type="component" value="Unassembled WGS sequence"/>
</dbReference>
<organism evidence="1 2">
    <name type="scientific">Candidatus Enterocloster excrementipullorum</name>
    <dbReference type="NCBI Taxonomy" id="2838559"/>
    <lineage>
        <taxon>Bacteria</taxon>
        <taxon>Bacillati</taxon>
        <taxon>Bacillota</taxon>
        <taxon>Clostridia</taxon>
        <taxon>Lachnospirales</taxon>
        <taxon>Lachnospiraceae</taxon>
        <taxon>Enterocloster</taxon>
    </lineage>
</organism>
<dbReference type="SUPFAM" id="SSF53474">
    <property type="entry name" value="alpha/beta-Hydrolases"/>
    <property type="match status" value="1"/>
</dbReference>
<accession>A0A9D2SG97</accession>
<evidence type="ECO:0000313" key="1">
    <source>
        <dbReference type="EMBL" id="HJC05090.1"/>
    </source>
</evidence>
<dbReference type="Pfam" id="PF00756">
    <property type="entry name" value="Esterase"/>
    <property type="match status" value="1"/>
</dbReference>
<dbReference type="GO" id="GO:0016787">
    <property type="term" value="F:hydrolase activity"/>
    <property type="evidence" value="ECO:0007669"/>
    <property type="project" value="UniProtKB-KW"/>
</dbReference>
<dbReference type="AlphaFoldDB" id="A0A9D2SG97"/>
<dbReference type="InterPro" id="IPR050583">
    <property type="entry name" value="Mycobacterial_A85_antigen"/>
</dbReference>
<evidence type="ECO:0000313" key="2">
    <source>
        <dbReference type="Proteomes" id="UP000823910"/>
    </source>
</evidence>
<dbReference type="InterPro" id="IPR000801">
    <property type="entry name" value="Esterase-like"/>
</dbReference>
<protein>
    <submittedName>
        <fullName evidence="1">Alpha/beta hydrolase</fullName>
    </submittedName>
</protein>
<reference evidence="1" key="2">
    <citation type="submission" date="2021-04" db="EMBL/GenBank/DDBJ databases">
        <authorList>
            <person name="Gilroy R."/>
        </authorList>
    </citation>
    <scope>NUCLEOTIDE SEQUENCE</scope>
    <source>
        <strain evidence="1">CHK180-15479</strain>
    </source>
</reference>
<name>A0A9D2SG97_9FIRM</name>
<proteinExistence type="predicted"/>
<sequence length="254" mass="29039">MVITWNVTVPELTGDAPRKAYLYLPESYDREPDKRYPVLYMFDGHNVFFDSDATYGKSWGMKEYMDYTGTQLLIAAVECNHSPDNGRLREYSPFPFDDPKLGHFPGLGRKTMEWMIGSFKKDIDSRFRTLADRENTFIGGSSMGGLMSLYAVLEFNKVFSRAAALSPSIWVAPEKLERLARRASLGPDTVVYMDYGSEEMRGRAGMLRGFGRMAALLVERRVLVTSRMVPGGQHCEASWERQIPFFMNTLLYRQ</sequence>
<dbReference type="PANTHER" id="PTHR48098">
    <property type="entry name" value="ENTEROCHELIN ESTERASE-RELATED"/>
    <property type="match status" value="1"/>
</dbReference>
<comment type="caution">
    <text evidence="1">The sequence shown here is derived from an EMBL/GenBank/DDBJ whole genome shotgun (WGS) entry which is preliminary data.</text>
</comment>
<keyword evidence="1" id="KW-0378">Hydrolase</keyword>
<dbReference type="Gene3D" id="3.40.50.1820">
    <property type="entry name" value="alpha/beta hydrolase"/>
    <property type="match status" value="1"/>
</dbReference>
<reference evidence="1" key="1">
    <citation type="journal article" date="2021" name="PeerJ">
        <title>Extensive microbial diversity within the chicken gut microbiome revealed by metagenomics and culture.</title>
        <authorList>
            <person name="Gilroy R."/>
            <person name="Ravi A."/>
            <person name="Getino M."/>
            <person name="Pursley I."/>
            <person name="Horton D.L."/>
            <person name="Alikhan N.F."/>
            <person name="Baker D."/>
            <person name="Gharbi K."/>
            <person name="Hall N."/>
            <person name="Watson M."/>
            <person name="Adriaenssens E.M."/>
            <person name="Foster-Nyarko E."/>
            <person name="Jarju S."/>
            <person name="Secka A."/>
            <person name="Antonio M."/>
            <person name="Oren A."/>
            <person name="Chaudhuri R.R."/>
            <person name="La Ragione R."/>
            <person name="Hildebrand F."/>
            <person name="Pallen M.J."/>
        </authorList>
    </citation>
    <scope>NUCLEOTIDE SEQUENCE</scope>
    <source>
        <strain evidence="1">CHK180-15479</strain>
    </source>
</reference>
<dbReference type="EMBL" id="DWWT01000009">
    <property type="protein sequence ID" value="HJC05090.1"/>
    <property type="molecule type" value="Genomic_DNA"/>
</dbReference>
<gene>
    <name evidence="1" type="ORF">H9704_02890</name>
</gene>
<dbReference type="InterPro" id="IPR029058">
    <property type="entry name" value="AB_hydrolase_fold"/>
</dbReference>
<dbReference type="PANTHER" id="PTHR48098:SF6">
    <property type="entry name" value="FERRI-BACILLIBACTIN ESTERASE BESA"/>
    <property type="match status" value="1"/>
</dbReference>